<keyword evidence="12" id="KW-1185">Reference proteome</keyword>
<dbReference type="EMBL" id="JXYA01000009">
    <property type="protein sequence ID" value="KJZ11631.1"/>
    <property type="molecule type" value="Genomic_DNA"/>
</dbReference>
<evidence type="ECO:0000256" key="10">
    <source>
        <dbReference type="RuleBase" id="RU362071"/>
    </source>
</evidence>
<feature type="transmembrane region" description="Helical" evidence="10">
    <location>
        <begin position="175"/>
        <end position="201"/>
    </location>
</feature>
<dbReference type="GO" id="GO:0006605">
    <property type="term" value="P:protein targeting"/>
    <property type="evidence" value="ECO:0007669"/>
    <property type="project" value="UniProtKB-UniRule"/>
</dbReference>
<feature type="transmembrane region" description="Helical" evidence="10">
    <location>
        <begin position="15"/>
        <end position="34"/>
    </location>
</feature>
<keyword evidence="11" id="KW-0966">Cell projection</keyword>
<feature type="transmembrane region" description="Helical" evidence="10">
    <location>
        <begin position="41"/>
        <end position="58"/>
    </location>
</feature>
<dbReference type="Proteomes" id="UP000033452">
    <property type="component" value="Unassembled WGS sequence"/>
</dbReference>
<protein>
    <recommendedName>
        <fullName evidence="3 9">Flagellar biosynthetic protein FliR</fullName>
    </recommendedName>
</protein>
<proteinExistence type="inferred from homology"/>
<keyword evidence="5 10" id="KW-0812">Transmembrane</keyword>
<evidence type="ECO:0000313" key="11">
    <source>
        <dbReference type="EMBL" id="KJZ11631.1"/>
    </source>
</evidence>
<keyword evidence="8 10" id="KW-0975">Bacterial flagellum</keyword>
<reference evidence="11 12" key="1">
    <citation type="journal article" date="2015" name="BMC Genomics">
        <title>Genome mining reveals unlocked bioactive potential of marine Gram-negative bacteria.</title>
        <authorList>
            <person name="Machado H."/>
            <person name="Sonnenschein E.C."/>
            <person name="Melchiorsen J."/>
            <person name="Gram L."/>
        </authorList>
    </citation>
    <scope>NUCLEOTIDE SEQUENCE [LARGE SCALE GENOMIC DNA]</scope>
    <source>
        <strain evidence="11 12">S2471</strain>
    </source>
</reference>
<comment type="function">
    <text evidence="1 10">Role in flagellar biosynthesis.</text>
</comment>
<dbReference type="PATRIC" id="fig|43658.5.peg.1085"/>
<feature type="transmembrane region" description="Helical" evidence="10">
    <location>
        <begin position="213"/>
        <end position="238"/>
    </location>
</feature>
<evidence type="ECO:0000256" key="8">
    <source>
        <dbReference type="ARBA" id="ARBA00023143"/>
    </source>
</evidence>
<evidence type="ECO:0000256" key="1">
    <source>
        <dbReference type="ARBA" id="ARBA00002578"/>
    </source>
</evidence>
<evidence type="ECO:0000256" key="2">
    <source>
        <dbReference type="ARBA" id="ARBA00009772"/>
    </source>
</evidence>
<dbReference type="PANTHER" id="PTHR30065:SF8">
    <property type="entry name" value="FLAGELLAR BIOSYNTHETIC PROTEIN FLIR"/>
    <property type="match status" value="1"/>
</dbReference>
<gene>
    <name evidence="11" type="ORF">TW77_05200</name>
</gene>
<comment type="subcellular location">
    <subcellularLocation>
        <location evidence="10">Cell membrane</location>
        <topology evidence="10">Multi-pass membrane protein</topology>
    </subcellularLocation>
    <subcellularLocation>
        <location evidence="10">Bacterial flagellum basal body</location>
    </subcellularLocation>
</comment>
<evidence type="ECO:0000256" key="5">
    <source>
        <dbReference type="ARBA" id="ARBA00022692"/>
    </source>
</evidence>
<evidence type="ECO:0000256" key="7">
    <source>
        <dbReference type="ARBA" id="ARBA00023136"/>
    </source>
</evidence>
<name>A0A0F4QV82_9GAMM</name>
<evidence type="ECO:0000256" key="3">
    <source>
        <dbReference type="ARBA" id="ARBA00021717"/>
    </source>
</evidence>
<keyword evidence="11" id="KW-0969">Cilium</keyword>
<evidence type="ECO:0000313" key="12">
    <source>
        <dbReference type="Proteomes" id="UP000033452"/>
    </source>
</evidence>
<evidence type="ECO:0000256" key="4">
    <source>
        <dbReference type="ARBA" id="ARBA00022475"/>
    </source>
</evidence>
<dbReference type="NCBIfam" id="TIGR01400">
    <property type="entry name" value="fliR"/>
    <property type="match status" value="1"/>
</dbReference>
<keyword evidence="4 10" id="KW-1003">Cell membrane</keyword>
<keyword evidence="7 10" id="KW-0472">Membrane</keyword>
<comment type="similarity">
    <text evidence="2 10">Belongs to the FliR/MopE/SpaR family.</text>
</comment>
<dbReference type="AlphaFoldDB" id="A0A0F4QV82"/>
<accession>A0A0F4QV82</accession>
<organism evidence="11 12">
    <name type="scientific">Pseudoalteromonas rubra</name>
    <dbReference type="NCBI Taxonomy" id="43658"/>
    <lineage>
        <taxon>Bacteria</taxon>
        <taxon>Pseudomonadati</taxon>
        <taxon>Pseudomonadota</taxon>
        <taxon>Gammaproteobacteria</taxon>
        <taxon>Alteromonadales</taxon>
        <taxon>Pseudoalteromonadaceae</taxon>
        <taxon>Pseudoalteromonas</taxon>
    </lineage>
</organism>
<dbReference type="GO" id="GO:0044780">
    <property type="term" value="P:bacterial-type flagellum assembly"/>
    <property type="evidence" value="ECO:0007669"/>
    <property type="project" value="UniProtKB-UniRule"/>
</dbReference>
<dbReference type="GO" id="GO:0009425">
    <property type="term" value="C:bacterial-type flagellum basal body"/>
    <property type="evidence" value="ECO:0007669"/>
    <property type="project" value="UniProtKB-SubCell"/>
</dbReference>
<feature type="transmembrane region" description="Helical" evidence="10">
    <location>
        <begin position="78"/>
        <end position="98"/>
    </location>
</feature>
<evidence type="ECO:0000256" key="9">
    <source>
        <dbReference type="NCBIfam" id="TIGR01400"/>
    </source>
</evidence>
<feature type="transmembrane region" description="Helical" evidence="10">
    <location>
        <begin position="128"/>
        <end position="155"/>
    </location>
</feature>
<dbReference type="PRINTS" id="PR00953">
    <property type="entry name" value="TYPE3IMRPROT"/>
</dbReference>
<keyword evidence="6 10" id="KW-1133">Transmembrane helix</keyword>
<sequence length="259" mass="28591">MEYPFAIIIQWLSDYLLPFVRISSMIMIMAGLGAQSVPTRVKLALSIVVTVAVVPAIPQTQFTDLFSFAMILVVTHEIIVGVAIGFASVLLLNTFIVAGQILAMQTGLGFASVVDPANGLSVPAVGQFYLILATLLFFVFNGHLMMINMVVYSFQTWPIDGTWWVADNYWLIVTWGSWLFATALALSLAPLTAMLLINLSFGIMTRAAPQMNIFSVGFAFTMVAGLLIIWMTMGNFIIQYEFQWLKMTELMCNLIGCTV</sequence>
<evidence type="ECO:0000256" key="6">
    <source>
        <dbReference type="ARBA" id="ARBA00022989"/>
    </source>
</evidence>
<keyword evidence="11" id="KW-0282">Flagellum</keyword>
<dbReference type="RefSeq" id="WP_046003906.1">
    <property type="nucleotide sequence ID" value="NZ_JXYA01000009.1"/>
</dbReference>
<dbReference type="InterPro" id="IPR002010">
    <property type="entry name" value="T3SS_IM_R"/>
</dbReference>
<dbReference type="OrthoDB" id="9797790at2"/>
<dbReference type="PANTHER" id="PTHR30065">
    <property type="entry name" value="FLAGELLAR BIOSYNTHETIC PROTEIN FLIR"/>
    <property type="match status" value="1"/>
</dbReference>
<dbReference type="GO" id="GO:0005886">
    <property type="term" value="C:plasma membrane"/>
    <property type="evidence" value="ECO:0007669"/>
    <property type="project" value="UniProtKB-SubCell"/>
</dbReference>
<dbReference type="Pfam" id="PF01311">
    <property type="entry name" value="Bac_export_1"/>
    <property type="match status" value="1"/>
</dbReference>
<comment type="caution">
    <text evidence="11">The sequence shown here is derived from an EMBL/GenBank/DDBJ whole genome shotgun (WGS) entry which is preliminary data.</text>
</comment>
<dbReference type="InterPro" id="IPR006303">
    <property type="entry name" value="FliR"/>
</dbReference>